<evidence type="ECO:0008006" key="3">
    <source>
        <dbReference type="Google" id="ProtNLM"/>
    </source>
</evidence>
<dbReference type="EMBL" id="AY689437">
    <property type="protein sequence ID" value="ABI99018.1"/>
    <property type="molecule type" value="Genomic_DNA"/>
</dbReference>
<organism evidence="1 2">
    <name type="scientific">Deerpox virus (strain W-1170-84)</name>
    <name type="common">DPV</name>
    <dbReference type="NCBI Taxonomy" id="305676"/>
    <lineage>
        <taxon>Viruses</taxon>
        <taxon>Varidnaviria</taxon>
        <taxon>Bamfordvirae</taxon>
        <taxon>Nucleocytoviricota</taxon>
        <taxon>Pokkesviricetes</taxon>
        <taxon>Chitovirales</taxon>
        <taxon>Poxviridae</taxon>
        <taxon>Chordopoxvirinae</taxon>
        <taxon>Cervidpoxvirus</taxon>
        <taxon>Cervidpoxvirus muledeerpox</taxon>
        <taxon>Mule deerpox virus</taxon>
    </lineage>
</organism>
<reference evidence="1 2" key="1">
    <citation type="journal article" date="2005" name="J. Virol.">
        <title>Genome of deerpox virus.</title>
        <authorList>
            <person name="Afonso C.L."/>
            <person name="Delhon G."/>
            <person name="Tulman E.R."/>
            <person name="Lu Z."/>
            <person name="Zsak A."/>
            <person name="Becerra V.M."/>
            <person name="Zsak L."/>
            <person name="Kutish G.F."/>
            <person name="Rock D.L."/>
        </authorList>
    </citation>
    <scope>NUCLEOTIDE SEQUENCE [LARGE SCALE GENOMIC DNA]</scope>
    <source>
        <strain evidence="1">W-1170-84</strain>
    </source>
</reference>
<accession>Q08FE8</accession>
<proteinExistence type="predicted"/>
<dbReference type="Pfam" id="PF04943">
    <property type="entry name" value="Pox_F11"/>
    <property type="match status" value="1"/>
</dbReference>
<evidence type="ECO:0000313" key="1">
    <source>
        <dbReference type="EMBL" id="ABI99018.1"/>
    </source>
</evidence>
<gene>
    <name evidence="1" type="ORF">DpV84gp033</name>
</gene>
<dbReference type="InterPro" id="IPR007027">
    <property type="entry name" value="Poxvirus_F11"/>
</dbReference>
<dbReference type="PIRSF" id="PIRSF015981">
    <property type="entry name" value="VAC_F11L"/>
    <property type="match status" value="1"/>
</dbReference>
<name>Q08FE8_DPV84</name>
<organismHost>
    <name type="scientific">Odocoileus hemionus</name>
    <name type="common">Mule deer</name>
    <name type="synonym">Cervus hemionus</name>
    <dbReference type="NCBI Taxonomy" id="9872"/>
</organismHost>
<evidence type="ECO:0000313" key="2">
    <source>
        <dbReference type="Proteomes" id="UP000162522"/>
    </source>
</evidence>
<dbReference type="Proteomes" id="UP000162522">
    <property type="component" value="Segment"/>
</dbReference>
<sequence length="381" mass="43786">MFSRMRYRYNNKKSYITKNKNRHASSEYCFIRKDIKKDNVLSDDISIFKSPIDVSDIVKHESFTCGFFTEEINNVSYSWKKINIDNQMIDFLLDKDGLVSISDTYLVRLRHGNGFSKGTIFIGSSYGFIATICIKNDGISGLYIPKSVHLKINVEVGDYIISRASRGIKFLPQIGGDAVYLVVSIVPSKKLANLGFIVPTVITTQSSEKATSIICNRRLKIISIVDKIIKIRETIEKNYVASYLVSEFLSIYDSYYKKSNSKHIKEEKRVTFSDDVDTHRKNALEYQIEKINNKIKDNDFIDNMKLSMVNDIKGKNKIMNELWEELTLLSQEINNLLDHNHEQYSKINSYIIKIINENECSKVKSEIIANLHALSNVGLYT</sequence>
<protein>
    <recommendedName>
        <fullName evidence="3">RhoA signalling inhibitor virus release protein</fullName>
    </recommendedName>
</protein>